<dbReference type="InterPro" id="IPR005498">
    <property type="entry name" value="T4SS_VirB10/TraB/TrbI"/>
</dbReference>
<evidence type="ECO:0000313" key="8">
    <source>
        <dbReference type="EMBL" id="SCY07657.1"/>
    </source>
</evidence>
<protein>
    <submittedName>
        <fullName evidence="7">Legionella vir-like protein LvhB10</fullName>
    </submittedName>
    <submittedName>
        <fullName evidence="8">Type IV secretion system protein VirB10</fullName>
    </submittedName>
</protein>
<reference evidence="9" key="2">
    <citation type="submission" date="2014-09" db="EMBL/GenBank/DDBJ databases">
        <authorList>
            <person name="Gomez-Valero L."/>
        </authorList>
    </citation>
    <scope>NUCLEOTIDE SEQUENCE [LARGE SCALE GENOMIC DNA]</scope>
    <source>
        <strain evidence="9">ATCC33218</strain>
    </source>
</reference>
<dbReference type="PATRIC" id="fig|451.8.peg.768"/>
<reference evidence="8 10" key="3">
    <citation type="submission" date="2016-10" db="EMBL/GenBank/DDBJ databases">
        <authorList>
            <person name="Varghese N."/>
            <person name="Submissions S."/>
        </authorList>
    </citation>
    <scope>NUCLEOTIDE SEQUENCE [LARGE SCALE GENOMIC DNA]</scope>
    <source>
        <strain evidence="8 10">ATCC 33218</strain>
    </source>
</reference>
<evidence type="ECO:0000313" key="9">
    <source>
        <dbReference type="Proteomes" id="UP000032414"/>
    </source>
</evidence>
<evidence type="ECO:0000313" key="7">
    <source>
        <dbReference type="EMBL" id="CEG62198.1"/>
    </source>
</evidence>
<evidence type="ECO:0000256" key="4">
    <source>
        <dbReference type="ARBA" id="ARBA00022989"/>
    </source>
</evidence>
<comment type="subcellular location">
    <subcellularLocation>
        <location evidence="1">Membrane</location>
        <topology evidence="1">Single-pass membrane protein</topology>
    </subcellularLocation>
</comment>
<keyword evidence="10" id="KW-1185">Reference proteome</keyword>
<dbReference type="AlphaFoldDB" id="A0A098GI88"/>
<dbReference type="HOGENOM" id="CLU_041899_1_0_6"/>
<dbReference type="EMBL" id="LN614830">
    <property type="protein sequence ID" value="CEG62198.1"/>
    <property type="molecule type" value="Genomic_DNA"/>
</dbReference>
<reference evidence="7" key="1">
    <citation type="submission" date="2014-09" db="EMBL/GenBank/DDBJ databases">
        <authorList>
            <person name="GOMEZ-VALERO Laura"/>
        </authorList>
    </citation>
    <scope>NUCLEOTIDE SEQUENCE</scope>
    <source>
        <strain evidence="7">ATCC33218</strain>
    </source>
</reference>
<evidence type="ECO:0000256" key="6">
    <source>
        <dbReference type="SAM" id="Phobius"/>
    </source>
</evidence>
<name>A0A098GI88_LEGMI</name>
<evidence type="ECO:0000256" key="3">
    <source>
        <dbReference type="ARBA" id="ARBA00022692"/>
    </source>
</evidence>
<evidence type="ECO:0000256" key="2">
    <source>
        <dbReference type="ARBA" id="ARBA00010265"/>
    </source>
</evidence>
<evidence type="ECO:0000256" key="5">
    <source>
        <dbReference type="ARBA" id="ARBA00023136"/>
    </source>
</evidence>
<accession>A0A098GI88</accession>
<sequence>MNDEVLHDNEENPFISLSQVTPNKNTSKPLNLKQLSLIMLLGLGVVTFFFFPTFETKAEEVSEPMNEQKELTLSQNLDLIEQMKHQAKEKEKPLQTIFTPIEKPNKASPVHTKLSKELLARMNAPTTFFVSSEAKHSQSLRETSQTTASLISGDNPDVQFLNQQNEITSVSATTLAHPYHTVPAGEMISATLETAIHSELPGMVRAITTRDIFSLEGQNCLIPRGSVLVGQFNSSVVEGQSRILVVWNRVQLANGVIISLNSPSTDRIGRAGIGADYIDRHFFERFSTSALLSVLGAYAANNSVNGQDEFNSRSQYRMAIASSFQQASNQALQERYNIKPTLQINQGTQINVFVAHDLDFYSIASRIGGKS</sequence>
<comment type="similarity">
    <text evidence="2">Belongs to the TrbI/VirB10 family.</text>
</comment>
<keyword evidence="5 6" id="KW-0472">Membrane</keyword>
<dbReference type="Proteomes" id="UP000032414">
    <property type="component" value="Chromosome I"/>
</dbReference>
<feature type="transmembrane region" description="Helical" evidence="6">
    <location>
        <begin position="35"/>
        <end position="54"/>
    </location>
</feature>
<dbReference type="GO" id="GO:0016020">
    <property type="term" value="C:membrane"/>
    <property type="evidence" value="ECO:0007669"/>
    <property type="project" value="UniProtKB-SubCell"/>
</dbReference>
<dbReference type="CDD" id="cd16429">
    <property type="entry name" value="VirB10"/>
    <property type="match status" value="1"/>
</dbReference>
<dbReference type="Gene3D" id="2.40.128.260">
    <property type="entry name" value="Type IV secretion system, VirB10/TraB/TrbI"/>
    <property type="match status" value="2"/>
</dbReference>
<keyword evidence="3 6" id="KW-0812">Transmembrane</keyword>
<gene>
    <name evidence="7" type="primary">lvhB</name>
    <name evidence="7" type="ORF">LMI_2966</name>
    <name evidence="8" type="ORF">SAMN02982997_00796</name>
</gene>
<dbReference type="KEGG" id="tmc:LMI_2966"/>
<dbReference type="RefSeq" id="WP_045100297.1">
    <property type="nucleotide sequence ID" value="NZ_FMVN01000003.1"/>
</dbReference>
<evidence type="ECO:0000313" key="10">
    <source>
        <dbReference type="Proteomes" id="UP000182998"/>
    </source>
</evidence>
<evidence type="ECO:0000256" key="1">
    <source>
        <dbReference type="ARBA" id="ARBA00004167"/>
    </source>
</evidence>
<proteinExistence type="inferred from homology"/>
<organism evidence="7 9">
    <name type="scientific">Legionella micdadei</name>
    <name type="common">Tatlockia micdadei</name>
    <dbReference type="NCBI Taxonomy" id="451"/>
    <lineage>
        <taxon>Bacteria</taxon>
        <taxon>Pseudomonadati</taxon>
        <taxon>Pseudomonadota</taxon>
        <taxon>Gammaproteobacteria</taxon>
        <taxon>Legionellales</taxon>
        <taxon>Legionellaceae</taxon>
        <taxon>Legionella</taxon>
    </lineage>
</organism>
<keyword evidence="4 6" id="KW-1133">Transmembrane helix</keyword>
<dbReference type="EMBL" id="FMVN01000003">
    <property type="protein sequence ID" value="SCY07657.1"/>
    <property type="molecule type" value="Genomic_DNA"/>
</dbReference>
<dbReference type="Pfam" id="PF03743">
    <property type="entry name" value="TrbI"/>
    <property type="match status" value="1"/>
</dbReference>
<dbReference type="Proteomes" id="UP000182998">
    <property type="component" value="Unassembled WGS sequence"/>
</dbReference>
<dbReference type="InterPro" id="IPR042217">
    <property type="entry name" value="T4SS_VirB10/TrbI"/>
</dbReference>